<dbReference type="Proteomes" id="UP000886520">
    <property type="component" value="Chromosome 17"/>
</dbReference>
<evidence type="ECO:0000313" key="1">
    <source>
        <dbReference type="EMBL" id="KAI5067686.1"/>
    </source>
</evidence>
<reference evidence="1" key="1">
    <citation type="submission" date="2021-01" db="EMBL/GenBank/DDBJ databases">
        <title>Adiantum capillus-veneris genome.</title>
        <authorList>
            <person name="Fang Y."/>
            <person name="Liao Q."/>
        </authorList>
    </citation>
    <scope>NUCLEOTIDE SEQUENCE</scope>
    <source>
        <strain evidence="1">H3</strain>
        <tissue evidence="1">Leaf</tissue>
    </source>
</reference>
<protein>
    <submittedName>
        <fullName evidence="1">Uncharacterized protein</fullName>
    </submittedName>
</protein>
<dbReference type="EMBL" id="JABFUD020000017">
    <property type="protein sequence ID" value="KAI5067686.1"/>
    <property type="molecule type" value="Genomic_DNA"/>
</dbReference>
<comment type="caution">
    <text evidence="1">The sequence shown here is derived from an EMBL/GenBank/DDBJ whole genome shotgun (WGS) entry which is preliminary data.</text>
</comment>
<sequence length="931" mass="104229">MIRSVSRLINWLRQLVWRLTNRVILWVQAAGAQGGAVIANADDEGAIQEEAAVNGGTEGDDEALSLQSIQEALKSALADGFEKVGISGIDIIKGILEYVQQFREHTDDMTLARQLHRLHSMYFSRPGQWKYSEHVETMYRRLARKVNHVALGKLWPEGSWLSEHFTPNPSWLTQKEADNVLGMDAPTYRHSLRQLGYAPLSAPTKDALDQIWLALYSSTAAAAALQTTDTERYAVVSYVQVAGRKEPPATWTSEVDSVLTALAEMEIITEKAVWFDKLASRQYKDSQKWWGAAATMQFLFNPVIVLLPRLSEQQAFVASVGNTLWGSDEADRFFGSFVQHAKQCTCCRASYTLRWALEQDFVLPIASLRTWPRVEHALGASGFGLFTSETTYVALAALLTCTFAMFGALFKNDQNLLKLLMPENFLPSTHVRDDASIMIGWVHVSCSNWQSLNAGQEDLPALKEIASCMNELRHLFCKLQTPKHLASQRTAWSDLGGPQYETKQCKPCGGLFYPITEPDWEDKVDVPTLAQYNSNDTFDLHSDYRYVSRSLFAIVQLYWALSNMSRNSRIYVQGEKRSISNGQFLTARREALTTLVHSKAAEAPCYAWDDKVVAAILLSSPKVFLDAVKHWGDAQMLADLTASLRNAGVLAETEEVHWEPNTLIAALAMDDRRHTVHRLLPRPEGAWRKRCAHVRHLIATNTILEGLGTTDVSTHKCFAGYFLGHLPLRTLDALHFRTPAGSSLPRLNDWVYRGLQRTSLCDSNIVVIRHAILGPPAAPPSHAYDPDQQVQQISYCWHCQKLLEAGLEPPGATRAPDELIWPAICPPDDPSLQGVIWGLGCYDPLNLGMLFDPNYYFGLQPDTVSVLLEHVGTRRNTLHAHALAHFSILGSAVHACSKCYGIILEEHDPHWGLWTILPIDCSNFNERFVVI</sequence>
<keyword evidence="2" id="KW-1185">Reference proteome</keyword>
<evidence type="ECO:0000313" key="2">
    <source>
        <dbReference type="Proteomes" id="UP000886520"/>
    </source>
</evidence>
<dbReference type="OrthoDB" id="10453314at2759"/>
<gene>
    <name evidence="1" type="ORF">GOP47_0018214</name>
</gene>
<dbReference type="AlphaFoldDB" id="A0A9D4UGW4"/>
<name>A0A9D4UGW4_ADICA</name>
<accession>A0A9D4UGW4</accession>
<organism evidence="1 2">
    <name type="scientific">Adiantum capillus-veneris</name>
    <name type="common">Maidenhair fern</name>
    <dbReference type="NCBI Taxonomy" id="13818"/>
    <lineage>
        <taxon>Eukaryota</taxon>
        <taxon>Viridiplantae</taxon>
        <taxon>Streptophyta</taxon>
        <taxon>Embryophyta</taxon>
        <taxon>Tracheophyta</taxon>
        <taxon>Polypodiopsida</taxon>
        <taxon>Polypodiidae</taxon>
        <taxon>Polypodiales</taxon>
        <taxon>Pteridineae</taxon>
        <taxon>Pteridaceae</taxon>
        <taxon>Vittarioideae</taxon>
        <taxon>Adiantum</taxon>
    </lineage>
</organism>
<proteinExistence type="predicted"/>